<feature type="domain" description="HTH cro/C1-type" evidence="1">
    <location>
        <begin position="6"/>
        <end position="41"/>
    </location>
</feature>
<dbReference type="Pfam" id="PF19319">
    <property type="entry name" value="DUF5919"/>
    <property type="match status" value="1"/>
</dbReference>
<evidence type="ECO:0000313" key="3">
    <source>
        <dbReference type="Proteomes" id="UP000286716"/>
    </source>
</evidence>
<keyword evidence="3" id="KW-1185">Reference proteome</keyword>
<dbReference type="InterPro" id="IPR001387">
    <property type="entry name" value="Cro/C1-type_HTH"/>
</dbReference>
<dbReference type="AlphaFoldDB" id="A0A428WQC7"/>
<dbReference type="InterPro" id="IPR010982">
    <property type="entry name" value="Lambda_DNA-bd_dom_sf"/>
</dbReference>
<dbReference type="EMBL" id="QHHU01000017">
    <property type="protein sequence ID" value="RSM45292.1"/>
    <property type="molecule type" value="Genomic_DNA"/>
</dbReference>
<dbReference type="PROSITE" id="PS50943">
    <property type="entry name" value="HTH_CROC1"/>
    <property type="match status" value="1"/>
</dbReference>
<sequence length="251" mass="28291">MPNERLRDALLRNGLTLEQVAKAVGVDQKTVERWITKNRTPYPKHRHKIAAMARESETYLWPDSVAPERKAETAAAELVQVFPHRNAVPVELWDRLIKEASETVEILVHAALFLVERPRFIKDLTAKAAAGARIRLVFGDPEGESVALRGEEEQLGDGTLAARIRNALASYRPLVGVDGVEMRFHNTTLYNSIFRFDDEMIINTHVYGFQGAHAPSLHLRRLSAGDLFETYSESFESVWDLAKPATFQETA</sequence>
<organism evidence="2 3">
    <name type="scientific">Amycolatopsis balhimycina DSM 5908</name>
    <dbReference type="NCBI Taxonomy" id="1081091"/>
    <lineage>
        <taxon>Bacteria</taxon>
        <taxon>Bacillati</taxon>
        <taxon>Actinomycetota</taxon>
        <taxon>Actinomycetes</taxon>
        <taxon>Pseudonocardiales</taxon>
        <taxon>Pseudonocardiaceae</taxon>
        <taxon>Amycolatopsis</taxon>
    </lineage>
</organism>
<dbReference type="GO" id="GO:0003677">
    <property type="term" value="F:DNA binding"/>
    <property type="evidence" value="ECO:0007669"/>
    <property type="project" value="InterPro"/>
</dbReference>
<dbReference type="SUPFAM" id="SSF47413">
    <property type="entry name" value="lambda repressor-like DNA-binding domains"/>
    <property type="match status" value="1"/>
</dbReference>
<evidence type="ECO:0000259" key="1">
    <source>
        <dbReference type="PROSITE" id="PS50943"/>
    </source>
</evidence>
<dbReference type="Proteomes" id="UP000286716">
    <property type="component" value="Unassembled WGS sequence"/>
</dbReference>
<dbReference type="CDD" id="cd00093">
    <property type="entry name" value="HTH_XRE"/>
    <property type="match status" value="1"/>
</dbReference>
<accession>A0A428WQC7</accession>
<gene>
    <name evidence="2" type="ORF">DMA12_14290</name>
</gene>
<dbReference type="RefSeq" id="WP_026468559.1">
    <property type="nucleotide sequence ID" value="NZ_QHHU01000017.1"/>
</dbReference>
<dbReference type="Gene3D" id="1.10.260.40">
    <property type="entry name" value="lambda repressor-like DNA-binding domains"/>
    <property type="match status" value="1"/>
</dbReference>
<evidence type="ECO:0000313" key="2">
    <source>
        <dbReference type="EMBL" id="RSM45292.1"/>
    </source>
</evidence>
<reference evidence="2 3" key="1">
    <citation type="submission" date="2018-05" db="EMBL/GenBank/DDBJ databases">
        <title>Evolution of GPA BGCs.</title>
        <authorList>
            <person name="Waglechner N."/>
            <person name="Wright G.D."/>
        </authorList>
    </citation>
    <scope>NUCLEOTIDE SEQUENCE [LARGE SCALE GENOMIC DNA]</scope>
    <source>
        <strain evidence="2 3">DSM 5908</strain>
    </source>
</reference>
<dbReference type="OrthoDB" id="8438314at2"/>
<protein>
    <submittedName>
        <fullName evidence="2">XRE family transcriptional regulator</fullName>
    </submittedName>
</protein>
<comment type="caution">
    <text evidence="2">The sequence shown here is derived from an EMBL/GenBank/DDBJ whole genome shotgun (WGS) entry which is preliminary data.</text>
</comment>
<dbReference type="InterPro" id="IPR045697">
    <property type="entry name" value="DUF5919"/>
</dbReference>
<name>A0A428WQC7_AMYBA</name>
<proteinExistence type="predicted"/>